<dbReference type="Proteomes" id="UP000002484">
    <property type="component" value="Chromosome"/>
</dbReference>
<dbReference type="InterPro" id="IPR037523">
    <property type="entry name" value="VOC_core"/>
</dbReference>
<evidence type="ECO:0000313" key="2">
    <source>
        <dbReference type="EMBL" id="ADP84656.1"/>
    </source>
</evidence>
<sequence>MTTQTAQPGDHAAAKSSAVSPIPAGFTSLTPFVVVDGAEQAIAFYQAVFGARVISRNDTPDGAKVAHCELELANGRLQLSDPMPDHNLVAPTGGDVVSGSVVAYLPDVDASYAKAVELGAKGYGEPSTFVTGDRFAAILDPWGHRWALMTRVEDVDPDEAQRRVDAWLAEGGYEADQSS</sequence>
<dbReference type="EMBL" id="CP002299">
    <property type="protein sequence ID" value="ADP84656.1"/>
    <property type="molecule type" value="Genomic_DNA"/>
</dbReference>
<keyword evidence="2" id="KW-0223">Dioxygenase</keyword>
<dbReference type="FunCoup" id="E3JB35">
    <property type="interactions" value="13"/>
</dbReference>
<dbReference type="PANTHER" id="PTHR34109">
    <property type="entry name" value="BNAUNNG04460D PROTEIN-RELATED"/>
    <property type="match status" value="1"/>
</dbReference>
<dbReference type="PANTHER" id="PTHR34109:SF1">
    <property type="entry name" value="VOC DOMAIN-CONTAINING PROTEIN"/>
    <property type="match status" value="1"/>
</dbReference>
<dbReference type="AlphaFoldDB" id="E3JB35"/>
<dbReference type="InterPro" id="IPR029068">
    <property type="entry name" value="Glyas_Bleomycin-R_OHBP_Dase"/>
</dbReference>
<dbReference type="HOGENOM" id="CLU_046006_11_2_11"/>
<reference evidence="2 3" key="1">
    <citation type="submission" date="2010-10" db="EMBL/GenBank/DDBJ databases">
        <title>Complete sequence of Frankia sp. EuI1c.</title>
        <authorList>
            <consortium name="US DOE Joint Genome Institute"/>
            <person name="Lucas S."/>
            <person name="Copeland A."/>
            <person name="Lapidus A."/>
            <person name="Cheng J.-F."/>
            <person name="Bruce D."/>
            <person name="Goodwin L."/>
            <person name="Pitluck S."/>
            <person name="Chertkov O."/>
            <person name="Detter J.C."/>
            <person name="Han C."/>
            <person name="Tapia R."/>
            <person name="Land M."/>
            <person name="Hauser L."/>
            <person name="Jeffries C."/>
            <person name="Kyrpides N."/>
            <person name="Ivanova N."/>
            <person name="Mikhailova N."/>
            <person name="Beauchemin N."/>
            <person name="Sen A."/>
            <person name="Sur S.A."/>
            <person name="Gtari M."/>
            <person name="Wall L."/>
            <person name="Tisa L."/>
            <person name="Woyke T."/>
        </authorList>
    </citation>
    <scope>NUCLEOTIDE SEQUENCE [LARGE SCALE GENOMIC DNA]</scope>
    <source>
        <strain evidence="3">DSM 45817 / CECT 9037 / EuI1c</strain>
    </source>
</reference>
<keyword evidence="3" id="KW-1185">Reference proteome</keyword>
<organism evidence="2 3">
    <name type="scientific">Pseudofrankia inefficax (strain DSM 45817 / CECT 9037 / DDB 130130 / EuI1c)</name>
    <name type="common">Frankia inefficax</name>
    <dbReference type="NCBI Taxonomy" id="298654"/>
    <lineage>
        <taxon>Bacteria</taxon>
        <taxon>Bacillati</taxon>
        <taxon>Actinomycetota</taxon>
        <taxon>Actinomycetes</taxon>
        <taxon>Frankiales</taxon>
        <taxon>Frankiaceae</taxon>
        <taxon>Pseudofrankia</taxon>
    </lineage>
</organism>
<feature type="domain" description="VOC" evidence="1">
    <location>
        <begin position="25"/>
        <end position="151"/>
    </location>
</feature>
<dbReference type="KEGG" id="fri:FraEuI1c_6686"/>
<name>E3JB35_PSEI1</name>
<dbReference type="GO" id="GO:0051213">
    <property type="term" value="F:dioxygenase activity"/>
    <property type="evidence" value="ECO:0007669"/>
    <property type="project" value="UniProtKB-KW"/>
</dbReference>
<dbReference type="InParanoid" id="E3JB35"/>
<accession>E3JB35</accession>
<protein>
    <submittedName>
        <fullName evidence="2">Glyoxalase/bleomycin resistance protein/dioxygenase</fullName>
    </submittedName>
</protein>
<dbReference type="PROSITE" id="PS51819">
    <property type="entry name" value="VOC"/>
    <property type="match status" value="1"/>
</dbReference>
<dbReference type="Pfam" id="PF00903">
    <property type="entry name" value="Glyoxalase"/>
    <property type="match status" value="1"/>
</dbReference>
<dbReference type="eggNOG" id="COG2764">
    <property type="taxonomic scope" value="Bacteria"/>
</dbReference>
<dbReference type="CDD" id="cd07246">
    <property type="entry name" value="VOC_like"/>
    <property type="match status" value="1"/>
</dbReference>
<dbReference type="STRING" id="298654.FraEuI1c_6686"/>
<dbReference type="SUPFAM" id="SSF54593">
    <property type="entry name" value="Glyoxalase/Bleomycin resistance protein/Dihydroxybiphenyl dioxygenase"/>
    <property type="match status" value="1"/>
</dbReference>
<keyword evidence="2" id="KW-0560">Oxidoreductase</keyword>
<proteinExistence type="predicted"/>
<evidence type="ECO:0000313" key="3">
    <source>
        <dbReference type="Proteomes" id="UP000002484"/>
    </source>
</evidence>
<dbReference type="OrthoDB" id="9795306at2"/>
<dbReference type="Gene3D" id="3.30.720.120">
    <property type="match status" value="1"/>
</dbReference>
<evidence type="ECO:0000259" key="1">
    <source>
        <dbReference type="PROSITE" id="PS51819"/>
    </source>
</evidence>
<gene>
    <name evidence="2" type="ordered locus">FraEuI1c_6686</name>
</gene>
<dbReference type="RefSeq" id="WP_013427767.1">
    <property type="nucleotide sequence ID" value="NC_014666.1"/>
</dbReference>
<dbReference type="InterPro" id="IPR004360">
    <property type="entry name" value="Glyas_Fos-R_dOase_dom"/>
</dbReference>
<dbReference type="Gene3D" id="3.30.720.110">
    <property type="match status" value="1"/>
</dbReference>